<feature type="compositionally biased region" description="Basic and acidic residues" evidence="1">
    <location>
        <begin position="52"/>
        <end position="61"/>
    </location>
</feature>
<reference evidence="2 3" key="1">
    <citation type="journal article" date="2016" name="Genome Biol. Evol.">
        <title>Divergent and convergent evolution of fungal pathogenicity.</title>
        <authorList>
            <person name="Shang Y."/>
            <person name="Xiao G."/>
            <person name="Zheng P."/>
            <person name="Cen K."/>
            <person name="Zhan S."/>
            <person name="Wang C."/>
        </authorList>
    </citation>
    <scope>NUCLEOTIDE SEQUENCE [LARGE SCALE GENOMIC DNA]</scope>
    <source>
        <strain evidence="2 3">RCEF 264</strain>
    </source>
</reference>
<dbReference type="OrthoDB" id="3439480at2759"/>
<comment type="caution">
    <text evidence="2">The sequence shown here is derived from an EMBL/GenBank/DDBJ whole genome shotgun (WGS) entry which is preliminary data.</text>
</comment>
<feature type="compositionally biased region" description="Basic and acidic residues" evidence="1">
    <location>
        <begin position="141"/>
        <end position="156"/>
    </location>
</feature>
<evidence type="ECO:0000313" key="3">
    <source>
        <dbReference type="Proteomes" id="UP000076874"/>
    </source>
</evidence>
<dbReference type="EMBL" id="AZHD01000013">
    <property type="protein sequence ID" value="OAA58030.1"/>
    <property type="molecule type" value="Genomic_DNA"/>
</dbReference>
<accession>A0A167QW98</accession>
<feature type="compositionally biased region" description="Basic residues" evidence="1">
    <location>
        <begin position="182"/>
        <end position="193"/>
    </location>
</feature>
<name>A0A167QW98_9HYPO</name>
<feature type="region of interest" description="Disordered" evidence="1">
    <location>
        <begin position="52"/>
        <end position="272"/>
    </location>
</feature>
<feature type="compositionally biased region" description="Low complexity" evidence="1">
    <location>
        <begin position="101"/>
        <end position="118"/>
    </location>
</feature>
<feature type="compositionally biased region" description="Basic and acidic residues" evidence="1">
    <location>
        <begin position="194"/>
        <end position="204"/>
    </location>
</feature>
<dbReference type="Proteomes" id="UP000076874">
    <property type="component" value="Unassembled WGS sequence"/>
</dbReference>
<feature type="compositionally biased region" description="Low complexity" evidence="1">
    <location>
        <begin position="126"/>
        <end position="138"/>
    </location>
</feature>
<protein>
    <submittedName>
        <fullName evidence="2">Uncharacterized protein</fullName>
    </submittedName>
</protein>
<evidence type="ECO:0000313" key="2">
    <source>
        <dbReference type="EMBL" id="OAA58030.1"/>
    </source>
</evidence>
<keyword evidence="3" id="KW-1185">Reference proteome</keyword>
<evidence type="ECO:0000256" key="1">
    <source>
        <dbReference type="SAM" id="MobiDB-lite"/>
    </source>
</evidence>
<organism evidence="2 3">
    <name type="scientific">Niveomyces insectorum RCEF 264</name>
    <dbReference type="NCBI Taxonomy" id="1081102"/>
    <lineage>
        <taxon>Eukaryota</taxon>
        <taxon>Fungi</taxon>
        <taxon>Dikarya</taxon>
        <taxon>Ascomycota</taxon>
        <taxon>Pezizomycotina</taxon>
        <taxon>Sordariomycetes</taxon>
        <taxon>Hypocreomycetidae</taxon>
        <taxon>Hypocreales</taxon>
        <taxon>Cordycipitaceae</taxon>
        <taxon>Niveomyces</taxon>
    </lineage>
</organism>
<sequence>MCIKTVYHNTYRDGQYDVTERVEACTPGYMCANPLVVEYDREYTIARHEAKALQAKTDRAPFHASPRAPRPSSPSGSGSGSGSSHHHNNNAPRNRTSGIYAPASSATAAPAATTSTAPRPIPIPIPIRRAATMTYGGMEPPPERGRRPIIVEDRVPRSPRASGRVSASPAPVEVLAHTSSPSRRRSLRHHSQLHHHDPDFDVRRGSSGGLRAGRIPLTVPPPESNGFLSPQRAADASPQGYGSAEDEKERAERRRRRRAARERASVLPSSLPAFGNTDVFGSSYESTAGGSNGSSSAAARRPVNESRAAAAEREYQDRLRNRFSMPPRRYTAGNSFKRRTEIWYPDEGRYRFM</sequence>
<feature type="compositionally biased region" description="Basic and acidic residues" evidence="1">
    <location>
        <begin position="310"/>
        <end position="320"/>
    </location>
</feature>
<feature type="region of interest" description="Disordered" evidence="1">
    <location>
        <begin position="285"/>
        <end position="326"/>
    </location>
</feature>
<proteinExistence type="predicted"/>
<gene>
    <name evidence="2" type="ORF">SPI_06915</name>
</gene>
<dbReference type="AlphaFoldDB" id="A0A167QW98"/>